<name>A0ABU9K517_9BACI</name>
<accession>A0ABU9K517</accession>
<sequence>MHISKLHILNFRNFRNQKFIFQPGVNTLIGENGSGKSNVLFALRLLLDNNLPINASKLLETDFNRGIRRWQGHWIIISIDFDNLDTSEGASLLAHNLEHIEGSVSTGTYTFYFRPNKKYRKKLYDLTMDEHKDPNKLDAILNEITINDYEGVFYLRAKANFSEESVYKEIVGDFENIIFPNPEDEKKDIQGYPAANLFLVRSEISCTYIKALRDVMSELRKNKQSPLLSLLRGSAKNILVDDSKNISDKVTDLNKTISGLPEIMQLAERVRNTLNSTIGFTYAPNVSIQSELPEDINKLFQALTLWVGDGENDNHLGKLDDLSLGGANLIYITLKLLEYEYKQPTEEKAAHFLLIEEPEAHIHTHIQKTLFDNYRFQNTQVITTTHSTHISSANKIHSVNILCKEPNETLVSQPSNGLTPEECLRIERYLDATRSTLLFAKGVILVEGDAELVLIPTLFKKVFGLSLDEIGVSIINMNSTVFEHISNLFHDDRIRRNCAIITDHDQSLIPLPIEKSKDNDQERKARNSAEKGQERKDKLDAYCVGNRWVEAFYAKHTFEIDFVLNNNDIEVRRTLNKIYKQKKAIEGSKNLLKSKNPIDVGVETLRLADSVVGKGWFALILAEEITYQSYIPKYILDAIAFATGHIGYKHFEKMIKYRIENEIGREEYEKFKEKLEAIPLGDRDLELLKSLSNDILESDDDLYLFMEKYEENQKCLKD</sequence>
<dbReference type="PANTHER" id="PTHR43581:SF4">
    <property type="entry name" value="ATP_GTP PHOSPHATASE"/>
    <property type="match status" value="1"/>
</dbReference>
<dbReference type="InterPro" id="IPR041685">
    <property type="entry name" value="AAA_GajA/Old/RecF-like"/>
</dbReference>
<gene>
    <name evidence="4" type="ORF">AAEO50_02675</name>
</gene>
<dbReference type="RefSeq" id="WP_341980126.1">
    <property type="nucleotide sequence ID" value="NZ_JBBYAF010000003.1"/>
</dbReference>
<dbReference type="Proteomes" id="UP001389717">
    <property type="component" value="Unassembled WGS sequence"/>
</dbReference>
<dbReference type="CDD" id="cd01026">
    <property type="entry name" value="TOPRIM_OLD"/>
    <property type="match status" value="1"/>
</dbReference>
<organism evidence="4 5">
    <name type="scientific">Rossellomorea oryzaecorticis</name>
    <dbReference type="NCBI Taxonomy" id="1396505"/>
    <lineage>
        <taxon>Bacteria</taxon>
        <taxon>Bacillati</taxon>
        <taxon>Bacillota</taxon>
        <taxon>Bacilli</taxon>
        <taxon>Bacillales</taxon>
        <taxon>Bacillaceae</taxon>
        <taxon>Rossellomorea</taxon>
    </lineage>
</organism>
<dbReference type="InterPro" id="IPR034139">
    <property type="entry name" value="TOPRIM_OLD"/>
</dbReference>
<dbReference type="InterPro" id="IPR027417">
    <property type="entry name" value="P-loop_NTPase"/>
</dbReference>
<protein>
    <submittedName>
        <fullName evidence="4">AAA family ATPase</fullName>
    </submittedName>
</protein>
<dbReference type="EMBL" id="JBBYAF010000003">
    <property type="protein sequence ID" value="MEL3971171.1"/>
    <property type="molecule type" value="Genomic_DNA"/>
</dbReference>
<keyword evidence="5" id="KW-1185">Reference proteome</keyword>
<dbReference type="Pfam" id="PF20469">
    <property type="entry name" value="OLD-like_TOPRIM"/>
    <property type="match status" value="1"/>
</dbReference>
<feature type="domain" description="Endonuclease GajA/Old nuclease/RecF-like AAA" evidence="2">
    <location>
        <begin position="1"/>
        <end position="390"/>
    </location>
</feature>
<comment type="caution">
    <text evidence="4">The sequence shown here is derived from an EMBL/GenBank/DDBJ whole genome shotgun (WGS) entry which is preliminary data.</text>
</comment>
<evidence type="ECO:0000259" key="3">
    <source>
        <dbReference type="Pfam" id="PF20469"/>
    </source>
</evidence>
<feature type="region of interest" description="Disordered" evidence="1">
    <location>
        <begin position="512"/>
        <end position="533"/>
    </location>
</feature>
<feature type="compositionally biased region" description="Basic and acidic residues" evidence="1">
    <location>
        <begin position="514"/>
        <end position="533"/>
    </location>
</feature>
<dbReference type="SUPFAM" id="SSF52540">
    <property type="entry name" value="P-loop containing nucleoside triphosphate hydrolases"/>
    <property type="match status" value="1"/>
</dbReference>
<evidence type="ECO:0000259" key="2">
    <source>
        <dbReference type="Pfam" id="PF13175"/>
    </source>
</evidence>
<proteinExistence type="predicted"/>
<dbReference type="InterPro" id="IPR051396">
    <property type="entry name" value="Bact_Antivir_Def_Nuclease"/>
</dbReference>
<evidence type="ECO:0000313" key="4">
    <source>
        <dbReference type="EMBL" id="MEL3971171.1"/>
    </source>
</evidence>
<evidence type="ECO:0000313" key="5">
    <source>
        <dbReference type="Proteomes" id="UP001389717"/>
    </source>
</evidence>
<dbReference type="Pfam" id="PF13175">
    <property type="entry name" value="AAA_15"/>
    <property type="match status" value="1"/>
</dbReference>
<dbReference type="PANTHER" id="PTHR43581">
    <property type="entry name" value="ATP/GTP PHOSPHATASE"/>
    <property type="match status" value="1"/>
</dbReference>
<evidence type="ECO:0000256" key="1">
    <source>
        <dbReference type="SAM" id="MobiDB-lite"/>
    </source>
</evidence>
<dbReference type="Gene3D" id="3.40.50.300">
    <property type="entry name" value="P-loop containing nucleotide triphosphate hydrolases"/>
    <property type="match status" value="1"/>
</dbReference>
<feature type="domain" description="OLD protein-like TOPRIM" evidence="3">
    <location>
        <begin position="438"/>
        <end position="505"/>
    </location>
</feature>
<reference evidence="4 5" key="1">
    <citation type="submission" date="2024-04" db="EMBL/GenBank/DDBJ databases">
        <title>Bacillus oryzaecorticis sp. nov., a moderately halophilic bacterium isolated from rice husks.</title>
        <authorList>
            <person name="Zhu H.-S."/>
        </authorList>
    </citation>
    <scope>NUCLEOTIDE SEQUENCE [LARGE SCALE GENOMIC DNA]</scope>
    <source>
        <strain evidence="4 5">ZC255</strain>
    </source>
</reference>